<evidence type="ECO:0000313" key="2">
    <source>
        <dbReference type="Proteomes" id="UP000278566"/>
    </source>
</evidence>
<name>A0A426G9H2_STRSU</name>
<comment type="caution">
    <text evidence="1">The sequence shown here is derived from an EMBL/GenBank/DDBJ whole genome shotgun (WGS) entry which is preliminary data.</text>
</comment>
<dbReference type="AlphaFoldDB" id="A0A426G9H2"/>
<sequence>MIVAELDTKKTIEKAESTLEKYKMWRNIANDFQEQKITQQYTFEPRQSVSKPNQQVEKLALNHVEAENELEAIEYSVSNILQPELRLILICKYLKPHPLSREEIMEQIGYEETRYHELLNIALISFAEIYRKGILLVEKTEFGRSLSEV</sequence>
<reference evidence="1 2" key="1">
    <citation type="submission" date="2018-11" db="EMBL/GenBank/DDBJ databases">
        <title>Changes in penicillin susceptibility of Streptococcus suis isolates by amino acid alterations in the penicillin-binding protein.</title>
        <authorList>
            <person name="Niemann L."/>
            <person name="Eichhorn I."/>
        </authorList>
    </citation>
    <scope>NUCLEOTIDE SEQUENCE [LARGE SCALE GENOMIC DNA]</scope>
    <source>
        <strain evidence="1 2">IMT40738</strain>
    </source>
</reference>
<accession>A0A426G9H2</accession>
<organism evidence="1 2">
    <name type="scientific">Streptococcus suis</name>
    <dbReference type="NCBI Taxonomy" id="1307"/>
    <lineage>
        <taxon>Bacteria</taxon>
        <taxon>Bacillati</taxon>
        <taxon>Bacillota</taxon>
        <taxon>Bacilli</taxon>
        <taxon>Lactobacillales</taxon>
        <taxon>Streptococcaceae</taxon>
        <taxon>Streptococcus</taxon>
    </lineage>
</organism>
<dbReference type="InterPro" id="IPR006524">
    <property type="entry name" value="ArpU-like"/>
</dbReference>
<dbReference type="EMBL" id="RRZO01000016">
    <property type="protein sequence ID" value="RRN51715.1"/>
    <property type="molecule type" value="Genomic_DNA"/>
</dbReference>
<dbReference type="NCBIfam" id="TIGR01637">
    <property type="entry name" value="phage_arpU"/>
    <property type="match status" value="1"/>
</dbReference>
<protein>
    <submittedName>
        <fullName evidence="1">ArpU family transcriptional regulator</fullName>
    </submittedName>
</protein>
<evidence type="ECO:0000313" key="1">
    <source>
        <dbReference type="EMBL" id="RRN51715.1"/>
    </source>
</evidence>
<gene>
    <name evidence="1" type="ORF">EI220_04055</name>
</gene>
<dbReference type="Proteomes" id="UP000278566">
    <property type="component" value="Unassembled WGS sequence"/>
</dbReference>
<proteinExistence type="predicted"/>